<organism evidence="2 3">
    <name type="scientific">Planococcus chinensis</name>
    <dbReference type="NCBI Taxonomy" id="272917"/>
    <lineage>
        <taxon>Bacteria</taxon>
        <taxon>Bacillati</taxon>
        <taxon>Bacillota</taxon>
        <taxon>Bacilli</taxon>
        <taxon>Bacillales</taxon>
        <taxon>Caryophanaceae</taxon>
        <taxon>Planococcus</taxon>
    </lineage>
</organism>
<dbReference type="EMBL" id="JBHUFW010000004">
    <property type="protein sequence ID" value="MFD1861986.1"/>
    <property type="molecule type" value="Genomic_DNA"/>
</dbReference>
<proteinExistence type="predicted"/>
<protein>
    <submittedName>
        <fullName evidence="2">MBL fold metallo-hydrolase</fullName>
        <ecNumber evidence="2">3.-.-.-</ecNumber>
    </submittedName>
</protein>
<evidence type="ECO:0000313" key="3">
    <source>
        <dbReference type="Proteomes" id="UP001597273"/>
    </source>
</evidence>
<dbReference type="PANTHER" id="PTHR23131">
    <property type="entry name" value="ENDORIBONUCLEASE LACTB2"/>
    <property type="match status" value="1"/>
</dbReference>
<dbReference type="InterPro" id="IPR001279">
    <property type="entry name" value="Metallo-B-lactamas"/>
</dbReference>
<dbReference type="GO" id="GO:0016787">
    <property type="term" value="F:hydrolase activity"/>
    <property type="evidence" value="ECO:0007669"/>
    <property type="project" value="UniProtKB-KW"/>
</dbReference>
<keyword evidence="3" id="KW-1185">Reference proteome</keyword>
<reference evidence="3" key="1">
    <citation type="journal article" date="2019" name="Int. J. Syst. Evol. Microbiol.">
        <title>The Global Catalogue of Microorganisms (GCM) 10K type strain sequencing project: providing services to taxonomists for standard genome sequencing and annotation.</title>
        <authorList>
            <consortium name="The Broad Institute Genomics Platform"/>
            <consortium name="The Broad Institute Genome Sequencing Center for Infectious Disease"/>
            <person name="Wu L."/>
            <person name="Ma J."/>
        </authorList>
    </citation>
    <scope>NUCLEOTIDE SEQUENCE [LARGE SCALE GENOMIC DNA]</scope>
    <source>
        <strain evidence="3">CGMCC 1.15475</strain>
    </source>
</reference>
<dbReference type="EC" id="3.-.-.-" evidence="2"/>
<accession>A0ABW4QEK3</accession>
<name>A0ABW4QEK3_9BACL</name>
<dbReference type="RefSeq" id="WP_204890960.1">
    <property type="nucleotide sequence ID" value="NZ_JBHUFW010000004.1"/>
</dbReference>
<dbReference type="InterPro" id="IPR050662">
    <property type="entry name" value="Sec-metab_biosynth-thioest"/>
</dbReference>
<sequence>MKIFQSCLWQTNATLIEGEEACFLFDPTFYPHELAQIKAALPDKPLNVIYTHADWDHIAGFSEFSYGHTIGHQKIKERHDPMAKVRAFDLQWYVARDKALGELRIDQEIMEETTQSFSDDTLLFLPIPGHTDDMMATFFLERKLVVAGDVLSDLEFPFVFYSCVKYIESLEKIKEKIIEHGIHTLVPGHGRAIVDSQAEILRRIEEDLEYLQGLLAGRKDALYRGQPIPEHLIARHEGNIEFVEKELK</sequence>
<dbReference type="Pfam" id="PF00753">
    <property type="entry name" value="Lactamase_B"/>
    <property type="match status" value="1"/>
</dbReference>
<comment type="caution">
    <text evidence="2">The sequence shown here is derived from an EMBL/GenBank/DDBJ whole genome shotgun (WGS) entry which is preliminary data.</text>
</comment>
<dbReference type="PANTHER" id="PTHR23131:SF0">
    <property type="entry name" value="ENDORIBONUCLEASE LACTB2"/>
    <property type="match status" value="1"/>
</dbReference>
<dbReference type="InterPro" id="IPR036866">
    <property type="entry name" value="RibonucZ/Hydroxyglut_hydro"/>
</dbReference>
<dbReference type="SUPFAM" id="SSF56281">
    <property type="entry name" value="Metallo-hydrolase/oxidoreductase"/>
    <property type="match status" value="1"/>
</dbReference>
<feature type="domain" description="Metallo-beta-lactamase" evidence="1">
    <location>
        <begin position="10"/>
        <end position="189"/>
    </location>
</feature>
<dbReference type="Proteomes" id="UP001597273">
    <property type="component" value="Unassembled WGS sequence"/>
</dbReference>
<evidence type="ECO:0000313" key="2">
    <source>
        <dbReference type="EMBL" id="MFD1861986.1"/>
    </source>
</evidence>
<evidence type="ECO:0000259" key="1">
    <source>
        <dbReference type="SMART" id="SM00849"/>
    </source>
</evidence>
<dbReference type="SMART" id="SM00849">
    <property type="entry name" value="Lactamase_B"/>
    <property type="match status" value="1"/>
</dbReference>
<gene>
    <name evidence="2" type="ORF">ACFSDB_03550</name>
</gene>
<keyword evidence="2" id="KW-0378">Hydrolase</keyword>
<dbReference type="Gene3D" id="3.60.15.10">
    <property type="entry name" value="Ribonuclease Z/Hydroxyacylglutathione hydrolase-like"/>
    <property type="match status" value="1"/>
</dbReference>